<organism evidence="2 3">
    <name type="scientific">Dielma fastidiosa</name>
    <dbReference type="NCBI Taxonomy" id="1034346"/>
    <lineage>
        <taxon>Bacteria</taxon>
        <taxon>Bacillati</taxon>
        <taxon>Bacillota</taxon>
        <taxon>Erysipelotrichia</taxon>
        <taxon>Erysipelotrichales</taxon>
        <taxon>Erysipelotrichaceae</taxon>
        <taxon>Dielma</taxon>
    </lineage>
</organism>
<sequence length="390" mass="43234">MLEKLLYKIVDFGRKHPSLRYVMLLPLAVIYLLDSILYYLSLPFRLIFVAFSNLRKEKIEILEVEDYLNKEQAPPKPKHRFRKALAVVILLGLCAIYPISRYVKSMSRPMLITHFEALADDQLMIAQGSTIDELALPDTIQASGYALDKAGNQVGNEKSINLKISQWNVEPGFEAEAEAGVTYTFTPILSERFETEAPLPLIIRTVSSNYIESEIVNEVYLNGKGSDANDGQSPLTAVQSFERAKELLNHEAGTIWIINGITIKDEQVWDADQPITLKRYMGSASYPAYTGTLIDIRSSGSLTLNQISIDGSSFESEAAAILVDGKLKISELTQIINNQYPDHAGAIDVGSKGSLEYPESLTFDGCSTDIHGSYISMQNGSSIISYTQAE</sequence>
<keyword evidence="1" id="KW-0472">Membrane</keyword>
<protein>
    <submittedName>
        <fullName evidence="2">Uncharacterized protein</fullName>
    </submittedName>
</protein>
<dbReference type="Proteomes" id="UP000247612">
    <property type="component" value="Unassembled WGS sequence"/>
</dbReference>
<dbReference type="OrthoDB" id="2077806at2"/>
<dbReference type="STRING" id="1034346.GCA_000313565_02126"/>
<accession>A0A318KRW9</accession>
<keyword evidence="1" id="KW-1133">Transmembrane helix</keyword>
<evidence type="ECO:0000256" key="1">
    <source>
        <dbReference type="SAM" id="Phobius"/>
    </source>
</evidence>
<gene>
    <name evidence="2" type="ORF">DES51_10351</name>
</gene>
<proteinExistence type="predicted"/>
<evidence type="ECO:0000313" key="3">
    <source>
        <dbReference type="Proteomes" id="UP000247612"/>
    </source>
</evidence>
<comment type="caution">
    <text evidence="2">The sequence shown here is derived from an EMBL/GenBank/DDBJ whole genome shotgun (WGS) entry which is preliminary data.</text>
</comment>
<dbReference type="RefSeq" id="WP_022938429.1">
    <property type="nucleotide sequence ID" value="NZ_CABKRQ010000005.1"/>
</dbReference>
<keyword evidence="1" id="KW-0812">Transmembrane</keyword>
<keyword evidence="3" id="KW-1185">Reference proteome</keyword>
<evidence type="ECO:0000313" key="2">
    <source>
        <dbReference type="EMBL" id="PXX80460.1"/>
    </source>
</evidence>
<feature type="transmembrane region" description="Helical" evidence="1">
    <location>
        <begin position="21"/>
        <end position="40"/>
    </location>
</feature>
<feature type="transmembrane region" description="Helical" evidence="1">
    <location>
        <begin position="84"/>
        <end position="103"/>
    </location>
</feature>
<reference evidence="2 3" key="1">
    <citation type="submission" date="2018-05" db="EMBL/GenBank/DDBJ databases">
        <title>Genomic Encyclopedia of Type Strains, Phase IV (KMG-IV): sequencing the most valuable type-strain genomes for metagenomic binning, comparative biology and taxonomic classification.</title>
        <authorList>
            <person name="Goeker M."/>
        </authorList>
    </citation>
    <scope>NUCLEOTIDE SEQUENCE [LARGE SCALE GENOMIC DNA]</scope>
    <source>
        <strain evidence="2 3">JC118</strain>
    </source>
</reference>
<dbReference type="EMBL" id="QJKH01000003">
    <property type="protein sequence ID" value="PXX80460.1"/>
    <property type="molecule type" value="Genomic_DNA"/>
</dbReference>
<name>A0A318KRW9_9FIRM</name>
<dbReference type="AlphaFoldDB" id="A0A318KRW9"/>